<sequence length="86" mass="9627">MHRPYRYGLTILAAQPSNLGVYLSAGALDEGSPAEARAVRILQPKGQNHKKMDKFRVVSAAPHSIEPAELWRFVAEVPRFNREEQG</sequence>
<keyword evidence="2" id="KW-1185">Reference proteome</keyword>
<evidence type="ECO:0000313" key="1">
    <source>
        <dbReference type="EMBL" id="CAI4218059.1"/>
    </source>
</evidence>
<comment type="caution">
    <text evidence="1">The sequence shown here is derived from an EMBL/GenBank/DDBJ whole genome shotgun (WGS) entry which is preliminary data.</text>
</comment>
<accession>A0A9P1H739</accession>
<organism evidence="1 2">
    <name type="scientific">Parascedosporium putredinis</name>
    <dbReference type="NCBI Taxonomy" id="1442378"/>
    <lineage>
        <taxon>Eukaryota</taxon>
        <taxon>Fungi</taxon>
        <taxon>Dikarya</taxon>
        <taxon>Ascomycota</taxon>
        <taxon>Pezizomycotina</taxon>
        <taxon>Sordariomycetes</taxon>
        <taxon>Hypocreomycetidae</taxon>
        <taxon>Microascales</taxon>
        <taxon>Microascaceae</taxon>
        <taxon>Parascedosporium</taxon>
    </lineage>
</organism>
<dbReference type="EMBL" id="CALLCH030000017">
    <property type="protein sequence ID" value="CAI4218059.1"/>
    <property type="molecule type" value="Genomic_DNA"/>
</dbReference>
<dbReference type="Proteomes" id="UP000838763">
    <property type="component" value="Unassembled WGS sequence"/>
</dbReference>
<dbReference type="AlphaFoldDB" id="A0A9P1H739"/>
<evidence type="ECO:0000313" key="2">
    <source>
        <dbReference type="Proteomes" id="UP000838763"/>
    </source>
</evidence>
<protein>
    <submittedName>
        <fullName evidence="1">Uncharacterized protein</fullName>
    </submittedName>
</protein>
<reference evidence="1" key="1">
    <citation type="submission" date="2022-11" db="EMBL/GenBank/DDBJ databases">
        <authorList>
            <person name="Scott C."/>
            <person name="Bruce N."/>
        </authorList>
    </citation>
    <scope>NUCLEOTIDE SEQUENCE</scope>
</reference>
<proteinExistence type="predicted"/>
<name>A0A9P1H739_9PEZI</name>
<gene>
    <name evidence="1" type="ORF">PPNO1_LOCUS7655</name>
</gene>